<evidence type="ECO:0000313" key="7">
    <source>
        <dbReference type="RefSeq" id="XP_040933956.1"/>
    </source>
</evidence>
<keyword evidence="6" id="KW-1185">Reference proteome</keyword>
<dbReference type="InterPro" id="IPR050804">
    <property type="entry name" value="MCC"/>
</dbReference>
<dbReference type="SUPFAM" id="SSF49599">
    <property type="entry name" value="TRAF domain-like"/>
    <property type="match status" value="1"/>
</dbReference>
<dbReference type="GeneID" id="107895914"/>
<evidence type="ECO:0000256" key="3">
    <source>
        <dbReference type="SAM" id="MobiDB-lite"/>
    </source>
</evidence>
<dbReference type="Pfam" id="PF22486">
    <property type="entry name" value="MATH_2"/>
    <property type="match status" value="1"/>
</dbReference>
<feature type="coiled-coil region" evidence="2">
    <location>
        <begin position="318"/>
        <end position="352"/>
    </location>
</feature>
<keyword evidence="1 2" id="KW-0175">Coiled coil</keyword>
<sequence length="367" mass="41117">MATNSNSDLLLVGYAFVCILYTELRFANLFGRRLRIYPKGNKVDFLSIFLEVADSATLLSGWSRYAQFGFAVINQFDRELSITKDGAAEFKANNAILGFASLLALSELHDPKRGYLFNDACLLEAYVSTDRTEGLISHELMMKTDSDSQKTDEADSSTQSSEESVAFEPEDPTEEDMNTFFTSLESELSNSNIVFSQEEAKEALATLEKALDMTPVHFYGSRELSSLKQAFKILASFDCSSTALTIEQKNELLGMEQSLKELVSQAAKAMQGKNHLLAKESMKQTITRDLDRNLIRYKEIESEFAALLAERMGIFRTCQKMKKELEALGKELAEYEAKAKAAEEEEKTVEAEWGRIKGFISSIKGKI</sequence>
<accession>A0ABM2YTX3</accession>
<protein>
    <submittedName>
        <fullName evidence="7">Uncharacterized protein isoform X1</fullName>
    </submittedName>
</protein>
<proteinExistence type="predicted"/>
<keyword evidence="4" id="KW-1133">Transmembrane helix</keyword>
<keyword evidence="4" id="KW-0812">Transmembrane</keyword>
<dbReference type="InterPro" id="IPR008974">
    <property type="entry name" value="TRAF-like"/>
</dbReference>
<gene>
    <name evidence="7" type="primary">LOC107895914</name>
</gene>
<dbReference type="InterPro" id="IPR002083">
    <property type="entry name" value="MATH/TRAF_dom"/>
</dbReference>
<dbReference type="PANTHER" id="PTHR46236:SF35">
    <property type="entry name" value="MATH DOMAIN-CONTAINING PROTEIN"/>
    <property type="match status" value="1"/>
</dbReference>
<dbReference type="CDD" id="cd00121">
    <property type="entry name" value="MATH"/>
    <property type="match status" value="1"/>
</dbReference>
<evidence type="ECO:0000256" key="1">
    <source>
        <dbReference type="ARBA" id="ARBA00023054"/>
    </source>
</evidence>
<dbReference type="Proteomes" id="UP000818029">
    <property type="component" value="Chromosome A10"/>
</dbReference>
<feature type="compositionally biased region" description="Basic and acidic residues" evidence="3">
    <location>
        <begin position="140"/>
        <end position="153"/>
    </location>
</feature>
<keyword evidence="4" id="KW-0472">Membrane</keyword>
<reference evidence="6" key="1">
    <citation type="journal article" date="2020" name="Nat. Genet.">
        <title>Genomic diversifications of five Gossypium allopolyploid species and their impact on cotton improvement.</title>
        <authorList>
            <person name="Chen Z.J."/>
            <person name="Sreedasyam A."/>
            <person name="Ando A."/>
            <person name="Song Q."/>
            <person name="De Santiago L.M."/>
            <person name="Hulse-Kemp A.M."/>
            <person name="Ding M."/>
            <person name="Ye W."/>
            <person name="Kirkbride R.C."/>
            <person name="Jenkins J."/>
            <person name="Plott C."/>
            <person name="Lovell J."/>
            <person name="Lin Y.M."/>
            <person name="Vaughn R."/>
            <person name="Liu B."/>
            <person name="Simpson S."/>
            <person name="Scheffler B.E."/>
            <person name="Wen L."/>
            <person name="Saski C.A."/>
            <person name="Grover C.E."/>
            <person name="Hu G."/>
            <person name="Conover J.L."/>
            <person name="Carlson J.W."/>
            <person name="Shu S."/>
            <person name="Boston L.B."/>
            <person name="Williams M."/>
            <person name="Peterson D.G."/>
            <person name="McGee K."/>
            <person name="Jones D.C."/>
            <person name="Wendel J.F."/>
            <person name="Stelly D.M."/>
            <person name="Grimwood J."/>
            <person name="Schmutz J."/>
        </authorList>
    </citation>
    <scope>NUCLEOTIDE SEQUENCE [LARGE SCALE GENOMIC DNA]</scope>
    <source>
        <strain evidence="6">cv. TM-1</strain>
    </source>
</reference>
<name>A0ABM2YTX3_GOSHI</name>
<reference evidence="7" key="2">
    <citation type="submission" date="2025-08" db="UniProtKB">
        <authorList>
            <consortium name="RefSeq"/>
        </authorList>
    </citation>
    <scope>IDENTIFICATION</scope>
</reference>
<feature type="region of interest" description="Disordered" evidence="3">
    <location>
        <begin position="140"/>
        <end position="175"/>
    </location>
</feature>
<evidence type="ECO:0000256" key="2">
    <source>
        <dbReference type="SAM" id="Coils"/>
    </source>
</evidence>
<organism evidence="6 7">
    <name type="scientific">Gossypium hirsutum</name>
    <name type="common">Upland cotton</name>
    <name type="synonym">Gossypium mexicanum</name>
    <dbReference type="NCBI Taxonomy" id="3635"/>
    <lineage>
        <taxon>Eukaryota</taxon>
        <taxon>Viridiplantae</taxon>
        <taxon>Streptophyta</taxon>
        <taxon>Embryophyta</taxon>
        <taxon>Tracheophyta</taxon>
        <taxon>Spermatophyta</taxon>
        <taxon>Magnoliopsida</taxon>
        <taxon>eudicotyledons</taxon>
        <taxon>Gunneridae</taxon>
        <taxon>Pentapetalae</taxon>
        <taxon>rosids</taxon>
        <taxon>malvids</taxon>
        <taxon>Malvales</taxon>
        <taxon>Malvaceae</taxon>
        <taxon>Malvoideae</taxon>
        <taxon>Gossypium</taxon>
    </lineage>
</organism>
<dbReference type="RefSeq" id="XP_040933956.1">
    <property type="nucleotide sequence ID" value="XM_041078022.1"/>
</dbReference>
<evidence type="ECO:0000256" key="4">
    <source>
        <dbReference type="SAM" id="Phobius"/>
    </source>
</evidence>
<evidence type="ECO:0000259" key="5">
    <source>
        <dbReference type="PROSITE" id="PS50144"/>
    </source>
</evidence>
<dbReference type="PROSITE" id="PS50144">
    <property type="entry name" value="MATH"/>
    <property type="match status" value="1"/>
</dbReference>
<evidence type="ECO:0000313" key="6">
    <source>
        <dbReference type="Proteomes" id="UP000818029"/>
    </source>
</evidence>
<feature type="transmembrane region" description="Helical" evidence="4">
    <location>
        <begin position="12"/>
        <end position="31"/>
    </location>
</feature>
<feature type="domain" description="MATH" evidence="5">
    <location>
        <begin position="1"/>
        <end position="127"/>
    </location>
</feature>
<dbReference type="PANTHER" id="PTHR46236">
    <property type="entry name" value="TRAF-LIKE SUPERFAMILY PROTEIN"/>
    <property type="match status" value="1"/>
</dbReference>
<dbReference type="Gene3D" id="2.60.210.10">
    <property type="entry name" value="Apoptosis, Tumor Necrosis Factor Receptor Associated Protein 2, Chain A"/>
    <property type="match status" value="1"/>
</dbReference>